<evidence type="ECO:0000256" key="3">
    <source>
        <dbReference type="ARBA" id="ARBA00022763"/>
    </source>
</evidence>
<evidence type="ECO:0000256" key="4">
    <source>
        <dbReference type="ARBA" id="ARBA00023204"/>
    </source>
</evidence>
<sequence length="276" mass="28721">MPVDLRGLGAVAARGDRAGDGDPAAAGSLCPEGRTGDAAASDDRCAGRGRAGPARNAAAARWPGRAGAGVRLIETEADLAEGAAHLAAVCPVWARALPEIGPLPLRRRRDGFEAIASAIVGQQISTAAAASIWDRMTVAGLLTPEAIAAAGEDDLRAAGLSRPKARYLKGIAAAGLDWAALRDLRDDQAIAALVALPGVGLWTAEIYLKFALGRADVLAAGDLALQEAARLMYGLQDRPGPAALREMAEPWRPWRAVAARGLWAYYRLAKGREGIR</sequence>
<proteinExistence type="predicted"/>
<evidence type="ECO:0000313" key="8">
    <source>
        <dbReference type="Proteomes" id="UP001166191"/>
    </source>
</evidence>
<reference evidence="7" key="1">
    <citation type="submission" date="2021-06" db="EMBL/GenBank/DDBJ databases">
        <title>Paracoccus bacterium XHP0099 sp. nov., isolated from the surface waters of the Yellow Sea.</title>
        <authorList>
            <person name="Xue H."/>
            <person name="Zhang D."/>
        </authorList>
    </citation>
    <scope>NUCLEOTIDE SEQUENCE</scope>
    <source>
        <strain evidence="7">XHP0099</strain>
    </source>
</reference>
<evidence type="ECO:0000256" key="2">
    <source>
        <dbReference type="ARBA" id="ARBA00012000"/>
    </source>
</evidence>
<evidence type="ECO:0000256" key="1">
    <source>
        <dbReference type="ARBA" id="ARBA00000086"/>
    </source>
</evidence>
<feature type="region of interest" description="Disordered" evidence="5">
    <location>
        <begin position="13"/>
        <end position="57"/>
    </location>
</feature>
<dbReference type="PANTHER" id="PTHR43003">
    <property type="entry name" value="DNA-3-METHYLADENINE GLYCOSYLASE"/>
    <property type="match status" value="1"/>
</dbReference>
<feature type="domain" description="HhH-GPD" evidence="6">
    <location>
        <begin position="120"/>
        <end position="268"/>
    </location>
</feature>
<evidence type="ECO:0000313" key="7">
    <source>
        <dbReference type="EMBL" id="MBU3031523.1"/>
    </source>
</evidence>
<dbReference type="InterPro" id="IPR051912">
    <property type="entry name" value="Alkylbase_DNA_Glycosylase/TA"/>
</dbReference>
<name>A0ABS6ALQ1_9RHOB</name>
<dbReference type="Proteomes" id="UP001166191">
    <property type="component" value="Unassembled WGS sequence"/>
</dbReference>
<evidence type="ECO:0000256" key="5">
    <source>
        <dbReference type="SAM" id="MobiDB-lite"/>
    </source>
</evidence>
<comment type="catalytic activity">
    <reaction evidence="1">
        <text>Hydrolysis of alkylated DNA, releasing 3-methyladenine, 3-methylguanine, 7-methylguanine and 7-methyladenine.</text>
        <dbReference type="EC" id="3.2.2.21"/>
    </reaction>
</comment>
<dbReference type="CDD" id="cd00056">
    <property type="entry name" value="ENDO3c"/>
    <property type="match status" value="1"/>
</dbReference>
<protein>
    <recommendedName>
        <fullName evidence="2">DNA-3-methyladenine glycosylase II</fullName>
        <ecNumber evidence="2">3.2.2.21</ecNumber>
    </recommendedName>
</protein>
<dbReference type="SMART" id="SM00478">
    <property type="entry name" value="ENDO3c"/>
    <property type="match status" value="1"/>
</dbReference>
<organism evidence="7 8">
    <name type="scientific">Paracoccus marinaquae</name>
    <dbReference type="NCBI Taxonomy" id="2841926"/>
    <lineage>
        <taxon>Bacteria</taxon>
        <taxon>Pseudomonadati</taxon>
        <taxon>Pseudomonadota</taxon>
        <taxon>Alphaproteobacteria</taxon>
        <taxon>Rhodobacterales</taxon>
        <taxon>Paracoccaceae</taxon>
        <taxon>Paracoccus</taxon>
    </lineage>
</organism>
<dbReference type="Pfam" id="PF00730">
    <property type="entry name" value="HhH-GPD"/>
    <property type="match status" value="1"/>
</dbReference>
<comment type="caution">
    <text evidence="7">The sequence shown here is derived from an EMBL/GenBank/DDBJ whole genome shotgun (WGS) entry which is preliminary data.</text>
</comment>
<gene>
    <name evidence="7" type="ORF">KNW02_15505</name>
</gene>
<dbReference type="PANTHER" id="PTHR43003:SF5">
    <property type="entry name" value="DNA-3-METHYLADENINE GLYCOSYLASE"/>
    <property type="match status" value="1"/>
</dbReference>
<keyword evidence="3" id="KW-0227">DNA damage</keyword>
<dbReference type="EC" id="3.2.2.21" evidence="2"/>
<dbReference type="EMBL" id="JAHKNG010000034">
    <property type="protein sequence ID" value="MBU3031523.1"/>
    <property type="molecule type" value="Genomic_DNA"/>
</dbReference>
<keyword evidence="8" id="KW-1185">Reference proteome</keyword>
<keyword evidence="4" id="KW-0234">DNA repair</keyword>
<accession>A0ABS6ALQ1</accession>
<dbReference type="InterPro" id="IPR003265">
    <property type="entry name" value="HhH-GPD_domain"/>
</dbReference>
<evidence type="ECO:0000259" key="6">
    <source>
        <dbReference type="SMART" id="SM00478"/>
    </source>
</evidence>